<dbReference type="SUPFAM" id="SSF56112">
    <property type="entry name" value="Protein kinase-like (PK-like)"/>
    <property type="match status" value="1"/>
</dbReference>
<reference evidence="4" key="1">
    <citation type="journal article" date="2019" name="Int. J. Syst. Evol. Microbiol.">
        <title>The Global Catalogue of Microorganisms (GCM) 10K type strain sequencing project: providing services to taxonomists for standard genome sequencing and annotation.</title>
        <authorList>
            <consortium name="The Broad Institute Genomics Platform"/>
            <consortium name="The Broad Institute Genome Sequencing Center for Infectious Disease"/>
            <person name="Wu L."/>
            <person name="Ma J."/>
        </authorList>
    </citation>
    <scope>NUCLEOTIDE SEQUENCE [LARGE SCALE GENOMIC DNA]</scope>
    <source>
        <strain evidence="4">KCTC 52042</strain>
    </source>
</reference>
<dbReference type="GO" id="GO:0016301">
    <property type="term" value="F:kinase activity"/>
    <property type="evidence" value="ECO:0007669"/>
    <property type="project" value="UniProtKB-KW"/>
</dbReference>
<dbReference type="Gene3D" id="3.90.1200.10">
    <property type="match status" value="1"/>
</dbReference>
<comment type="caution">
    <text evidence="3">The sequence shown here is derived from an EMBL/GenBank/DDBJ whole genome shotgun (WGS) entry which is preliminary data.</text>
</comment>
<name>A0ABW5JH05_9BACT</name>
<proteinExistence type="inferred from homology"/>
<dbReference type="Gene3D" id="3.30.200.20">
    <property type="entry name" value="Phosphorylase Kinase, domain 1"/>
    <property type="match status" value="1"/>
</dbReference>
<dbReference type="PANTHER" id="PTHR12149:SF8">
    <property type="entry name" value="PROTEIN-RIBULOSAMINE 3-KINASE"/>
    <property type="match status" value="1"/>
</dbReference>
<organism evidence="3 4">
    <name type="scientific">Gracilimonas halophila</name>
    <dbReference type="NCBI Taxonomy" id="1834464"/>
    <lineage>
        <taxon>Bacteria</taxon>
        <taxon>Pseudomonadati</taxon>
        <taxon>Balneolota</taxon>
        <taxon>Balneolia</taxon>
        <taxon>Balneolales</taxon>
        <taxon>Balneolaceae</taxon>
        <taxon>Gracilimonas</taxon>
    </lineage>
</organism>
<evidence type="ECO:0000313" key="4">
    <source>
        <dbReference type="Proteomes" id="UP001597460"/>
    </source>
</evidence>
<keyword evidence="2 3" id="KW-0418">Kinase</keyword>
<dbReference type="PANTHER" id="PTHR12149">
    <property type="entry name" value="FRUCTOSAMINE 3 KINASE-RELATED PROTEIN"/>
    <property type="match status" value="1"/>
</dbReference>
<dbReference type="Pfam" id="PF03881">
    <property type="entry name" value="Fructosamin_kin"/>
    <property type="match status" value="1"/>
</dbReference>
<dbReference type="PIRSF" id="PIRSF006221">
    <property type="entry name" value="Ketosamine-3-kinase"/>
    <property type="match status" value="1"/>
</dbReference>
<accession>A0ABW5JH05</accession>
<evidence type="ECO:0000256" key="2">
    <source>
        <dbReference type="PIRNR" id="PIRNR006221"/>
    </source>
</evidence>
<keyword evidence="4" id="KW-1185">Reference proteome</keyword>
<dbReference type="InterPro" id="IPR011009">
    <property type="entry name" value="Kinase-like_dom_sf"/>
</dbReference>
<gene>
    <name evidence="3" type="ORF">ACFSVN_02570</name>
</gene>
<keyword evidence="2" id="KW-0808">Transferase</keyword>
<dbReference type="RefSeq" id="WP_390298146.1">
    <property type="nucleotide sequence ID" value="NZ_JBHULI010000002.1"/>
</dbReference>
<evidence type="ECO:0000313" key="3">
    <source>
        <dbReference type="EMBL" id="MFD2531324.1"/>
    </source>
</evidence>
<dbReference type="EMBL" id="JBHULI010000002">
    <property type="protein sequence ID" value="MFD2531324.1"/>
    <property type="molecule type" value="Genomic_DNA"/>
</dbReference>
<protein>
    <submittedName>
        <fullName evidence="3">Fructosamine kinase family protein</fullName>
    </submittedName>
</protein>
<evidence type="ECO:0000256" key="1">
    <source>
        <dbReference type="ARBA" id="ARBA00009460"/>
    </source>
</evidence>
<dbReference type="InterPro" id="IPR016477">
    <property type="entry name" value="Fructo-/Ketosamine-3-kinase"/>
</dbReference>
<sequence length="284" mass="32131">MLSENIQTTLESQLNDKIVSKESVHGGDINHAHKLTFDSGNIAFLKWNENPQETMFKAEAKGLNLLRKSDTNLVIPRALAISDEYLLLEWIEEGGGKPDSSYKFGVELAKLHCTSNSYFGLDHDNFIGKLKQSNTNHSNWPDFFALERIEPQIKLGVESGKLTRSLFRDVEHLYKNLGSIFPQEQPALLHGDLWGGNFMFTKSGVASIYDPAVYYGHREMDLAMTRLFGGFSADFYNGYNEQFPVEPGFEERISLCNLYPILVHANLFGGSYCRQAESIIKNYV</sequence>
<dbReference type="Proteomes" id="UP001597460">
    <property type="component" value="Unassembled WGS sequence"/>
</dbReference>
<comment type="similarity">
    <text evidence="1 2">Belongs to the fructosamine kinase family.</text>
</comment>